<feature type="transmembrane region" description="Helical" evidence="10">
    <location>
        <begin position="495"/>
        <end position="521"/>
    </location>
</feature>
<gene>
    <name evidence="13" type="ORF">GJ744_003794</name>
</gene>
<keyword evidence="5" id="KW-0067">ATP-binding</keyword>
<evidence type="ECO:0008006" key="15">
    <source>
        <dbReference type="Google" id="ProtNLM"/>
    </source>
</evidence>
<dbReference type="Pfam" id="PF00005">
    <property type="entry name" value="ABC_tran"/>
    <property type="match status" value="1"/>
</dbReference>
<dbReference type="GO" id="GO:0005524">
    <property type="term" value="F:ATP binding"/>
    <property type="evidence" value="ECO:0007669"/>
    <property type="project" value="UniProtKB-KW"/>
</dbReference>
<dbReference type="InterPro" id="IPR003593">
    <property type="entry name" value="AAA+_ATPase"/>
</dbReference>
<dbReference type="PROSITE" id="PS50929">
    <property type="entry name" value="ABC_TM1F"/>
    <property type="match status" value="1"/>
</dbReference>
<evidence type="ECO:0000256" key="1">
    <source>
        <dbReference type="ARBA" id="ARBA00004141"/>
    </source>
</evidence>
<dbReference type="Gene3D" id="1.20.1560.10">
    <property type="entry name" value="ABC transporter type 1, transmembrane domain"/>
    <property type="match status" value="1"/>
</dbReference>
<dbReference type="SMART" id="SM00382">
    <property type="entry name" value="AAA"/>
    <property type="match status" value="1"/>
</dbReference>
<dbReference type="InterPro" id="IPR039421">
    <property type="entry name" value="Type_1_exporter"/>
</dbReference>
<dbReference type="PANTHER" id="PTHR24221:SF503">
    <property type="entry name" value="MITOCHONDRIAL POTASSIUM CHANNEL ATP-BINDING SUBUNIT"/>
    <property type="match status" value="1"/>
</dbReference>
<evidence type="ECO:0000313" key="13">
    <source>
        <dbReference type="EMBL" id="KAF7511631.1"/>
    </source>
</evidence>
<feature type="transmembrane region" description="Helical" evidence="10">
    <location>
        <begin position="46"/>
        <end position="70"/>
    </location>
</feature>
<feature type="domain" description="ABC transmembrane type-1" evidence="12">
    <location>
        <begin position="277"/>
        <end position="559"/>
    </location>
</feature>
<organism evidence="13 14">
    <name type="scientific">Endocarpon pusillum</name>
    <dbReference type="NCBI Taxonomy" id="364733"/>
    <lineage>
        <taxon>Eukaryota</taxon>
        <taxon>Fungi</taxon>
        <taxon>Dikarya</taxon>
        <taxon>Ascomycota</taxon>
        <taxon>Pezizomycotina</taxon>
        <taxon>Eurotiomycetes</taxon>
        <taxon>Chaetothyriomycetidae</taxon>
        <taxon>Verrucariales</taxon>
        <taxon>Verrucariaceae</taxon>
        <taxon>Endocarpon</taxon>
    </lineage>
</organism>
<accession>A0A8H7E9E4</accession>
<dbReference type="OrthoDB" id="6500128at2759"/>
<dbReference type="Gene3D" id="3.40.50.300">
    <property type="entry name" value="P-loop containing nucleotide triphosphate hydrolases"/>
    <property type="match status" value="1"/>
</dbReference>
<evidence type="ECO:0000259" key="12">
    <source>
        <dbReference type="PROSITE" id="PS50929"/>
    </source>
</evidence>
<dbReference type="InterPro" id="IPR011527">
    <property type="entry name" value="ABC1_TM_dom"/>
</dbReference>
<evidence type="ECO:0000256" key="4">
    <source>
        <dbReference type="ARBA" id="ARBA00022741"/>
    </source>
</evidence>
<dbReference type="CDD" id="cd18583">
    <property type="entry name" value="ABC_6TM_HMT1"/>
    <property type="match status" value="1"/>
</dbReference>
<dbReference type="InterPro" id="IPR003439">
    <property type="entry name" value="ABC_transporter-like_ATP-bd"/>
</dbReference>
<dbReference type="Pfam" id="PF00664">
    <property type="entry name" value="ABC_membrane"/>
    <property type="match status" value="1"/>
</dbReference>
<keyword evidence="2" id="KW-0813">Transport</keyword>
<keyword evidence="6 10" id="KW-1133">Transmembrane helix</keyword>
<keyword evidence="4" id="KW-0547">Nucleotide-binding</keyword>
<feature type="compositionally biased region" description="Acidic residues" evidence="9">
    <location>
        <begin position="230"/>
        <end position="239"/>
    </location>
</feature>
<dbReference type="GO" id="GO:0140359">
    <property type="term" value="F:ABC-type transporter activity"/>
    <property type="evidence" value="ECO:0007669"/>
    <property type="project" value="InterPro"/>
</dbReference>
<feature type="transmembrane region" description="Helical" evidence="10">
    <location>
        <begin position="145"/>
        <end position="165"/>
    </location>
</feature>
<comment type="subcellular location">
    <subcellularLocation>
        <location evidence="1">Membrane</location>
        <topology evidence="1">Multi-pass membrane protein</topology>
    </subcellularLocation>
</comment>
<name>A0A8H7E9E4_9EURO</name>
<feature type="transmembrane region" description="Helical" evidence="10">
    <location>
        <begin position="112"/>
        <end position="133"/>
    </location>
</feature>
<feature type="transmembrane region" description="Helical" evidence="10">
    <location>
        <begin position="6"/>
        <end position="26"/>
    </location>
</feature>
<dbReference type="InterPro" id="IPR017871">
    <property type="entry name" value="ABC_transporter-like_CS"/>
</dbReference>
<evidence type="ECO:0000256" key="7">
    <source>
        <dbReference type="ARBA" id="ARBA00023136"/>
    </source>
</evidence>
<dbReference type="PROSITE" id="PS50893">
    <property type="entry name" value="ABC_TRANSPORTER_2"/>
    <property type="match status" value="1"/>
</dbReference>
<dbReference type="PANTHER" id="PTHR24221">
    <property type="entry name" value="ATP-BINDING CASSETTE SUB-FAMILY B"/>
    <property type="match status" value="1"/>
</dbReference>
<dbReference type="SUPFAM" id="SSF52540">
    <property type="entry name" value="P-loop containing nucleoside triphosphate hydrolases"/>
    <property type="match status" value="1"/>
</dbReference>
<dbReference type="FunFam" id="3.40.50.300:FF:000287">
    <property type="entry name" value="Multidrug ABC transporter ATP-binding protein"/>
    <property type="match status" value="1"/>
</dbReference>
<evidence type="ECO:0000259" key="11">
    <source>
        <dbReference type="PROSITE" id="PS50893"/>
    </source>
</evidence>
<feature type="compositionally biased region" description="Basic and acidic residues" evidence="9">
    <location>
        <begin position="889"/>
        <end position="914"/>
    </location>
</feature>
<feature type="compositionally biased region" description="Basic and acidic residues" evidence="9">
    <location>
        <begin position="211"/>
        <end position="229"/>
    </location>
</feature>
<evidence type="ECO:0000256" key="5">
    <source>
        <dbReference type="ARBA" id="ARBA00022840"/>
    </source>
</evidence>
<protein>
    <recommendedName>
        <fullName evidence="15">Heavy metal tolerance protein</fullName>
    </recommendedName>
</protein>
<dbReference type="PROSITE" id="PS00211">
    <property type="entry name" value="ABC_TRANSPORTER_1"/>
    <property type="match status" value="1"/>
</dbReference>
<dbReference type="GO" id="GO:0016887">
    <property type="term" value="F:ATP hydrolysis activity"/>
    <property type="evidence" value="ECO:0007669"/>
    <property type="project" value="InterPro"/>
</dbReference>
<feature type="transmembrane region" description="Helical" evidence="10">
    <location>
        <begin position="533"/>
        <end position="551"/>
    </location>
</feature>
<feature type="domain" description="ABC transporter" evidence="11">
    <location>
        <begin position="593"/>
        <end position="827"/>
    </location>
</feature>
<feature type="compositionally biased region" description="Polar residues" evidence="9">
    <location>
        <begin position="196"/>
        <end position="206"/>
    </location>
</feature>
<evidence type="ECO:0000256" key="8">
    <source>
        <dbReference type="ARBA" id="ARBA00024363"/>
    </source>
</evidence>
<evidence type="ECO:0000256" key="9">
    <source>
        <dbReference type="SAM" id="MobiDB-lite"/>
    </source>
</evidence>
<dbReference type="AlphaFoldDB" id="A0A8H7E9E4"/>
<comment type="caution">
    <text evidence="13">The sequence shown here is derived from an EMBL/GenBank/DDBJ whole genome shotgun (WGS) entry which is preliminary data.</text>
</comment>
<comment type="similarity">
    <text evidence="8">Belongs to the ABC transporter superfamily. ABCB family. Heavy Metal importer (TC 3.A.1.210) subfamily.</text>
</comment>
<feature type="compositionally biased region" description="Basic and acidic residues" evidence="9">
    <location>
        <begin position="870"/>
        <end position="879"/>
    </location>
</feature>
<feature type="transmembrane region" description="Helical" evidence="10">
    <location>
        <begin position="401"/>
        <end position="430"/>
    </location>
</feature>
<dbReference type="SUPFAM" id="SSF90123">
    <property type="entry name" value="ABC transporter transmembrane region"/>
    <property type="match status" value="1"/>
</dbReference>
<feature type="compositionally biased region" description="Polar residues" evidence="9">
    <location>
        <begin position="915"/>
        <end position="930"/>
    </location>
</feature>
<dbReference type="InterPro" id="IPR027417">
    <property type="entry name" value="P-loop_NTPase"/>
</dbReference>
<evidence type="ECO:0000256" key="3">
    <source>
        <dbReference type="ARBA" id="ARBA00022692"/>
    </source>
</evidence>
<keyword evidence="3 10" id="KW-0812">Transmembrane</keyword>
<evidence type="ECO:0000256" key="10">
    <source>
        <dbReference type="SAM" id="Phobius"/>
    </source>
</evidence>
<dbReference type="GO" id="GO:0016020">
    <property type="term" value="C:membrane"/>
    <property type="evidence" value="ECO:0007669"/>
    <property type="project" value="UniProtKB-SubCell"/>
</dbReference>
<feature type="compositionally biased region" description="Basic and acidic residues" evidence="9">
    <location>
        <begin position="931"/>
        <end position="943"/>
    </location>
</feature>
<dbReference type="EMBL" id="JAACFV010000018">
    <property type="protein sequence ID" value="KAF7511631.1"/>
    <property type="molecule type" value="Genomic_DNA"/>
</dbReference>
<keyword evidence="7 10" id="KW-0472">Membrane</keyword>
<evidence type="ECO:0000313" key="14">
    <source>
        <dbReference type="Proteomes" id="UP000606974"/>
    </source>
</evidence>
<evidence type="ECO:0000256" key="6">
    <source>
        <dbReference type="ARBA" id="ARBA00022989"/>
    </source>
</evidence>
<evidence type="ECO:0000256" key="2">
    <source>
        <dbReference type="ARBA" id="ARBA00022448"/>
    </source>
</evidence>
<proteinExistence type="inferred from homology"/>
<feature type="region of interest" description="Disordered" evidence="9">
    <location>
        <begin position="196"/>
        <end position="239"/>
    </location>
</feature>
<dbReference type="Proteomes" id="UP000606974">
    <property type="component" value="Unassembled WGS sequence"/>
</dbReference>
<sequence>MLPILHALSPAAVFLAYFVASLAHLFRHQKRLSVQGDNRSGRSRRVACTILTTLVTATYILQSILLACVLPGHTATSSDGSLIFTLYSCLVWLLLFLGLLDCPPSDIRRSFLAAWTVALAFEVVFVVFVVFGLSTPKISGLARTGLVVLQTARAVFLLILIAITFGNRLTCYAEKASDEEITPLLARIESHFSTSGAHHVNGNTRGSAEAEDLKAGDKDSTQSKAKYNDDDTDDEDEDNAAQGKLKKEWWVYTKAFAIFLPHLWPKESLKLQLHFPALGLCLLGHRALNVLVPLQLGNVVNVLRESGGSVPWLEVGVYVVLRLVDSSAGLSLILRWLWMPIGRNATEKLSAAAYNKVMNLSSDFHDSKKSGVLWKAVSRGEALSDLSYTIGFEMIPMSADLCIAVAVLGWLFGAYMSFIVAVASVLYLWATAKTIPLKTRTQRKLINAWESEYSQMTESSLNWTTVSYFNRIAYEQNRYKDAVKTSQGKLIRYQVLALIVTAVRALVLELGMLAAAILAAYQISQGKRSVGDFVVLITYWAQLTLPLSYFANGFSKIAKSLVDSEKLLKLLQTEPTVHNHTDATEFVFKQGQVDFDRVCFSYDGKRQVADNLSFRVEPGQTVALVGETGGGKSTILKLLFRFYDVTSGNIMVDGQDIRHVTLESVRANIGCVPQDPVLFNQTILQNLRYAKLDASEEEVQTACKAVALHEKIMSFTKGYSEKVGERGVKLSGGELQRMAIARAILMNPRILLLDEATSSVDSETETIIQDSLKKLCAGRTTFVVAHRLSTIAHADLVMVIKNGRIIETGSHDRLLQVSGYYSKLWTRQLRLQTGDDRPRLRSRSPEKTTALVDDVTDCDVGSRKGLLPNKKQENRRWEEGYGSIEQAGDEEKAAKPVMDAKLRGRSPRRDDEAFSRSSSMQQKNPSSNSSLRKDENTLQERRSRSTSSAPTTLKPDAPEFVPQTRYQQK</sequence>
<feature type="region of interest" description="Disordered" evidence="9">
    <location>
        <begin position="861"/>
        <end position="969"/>
    </location>
</feature>
<feature type="transmembrane region" description="Helical" evidence="10">
    <location>
        <begin position="82"/>
        <end position="100"/>
    </location>
</feature>
<keyword evidence="14" id="KW-1185">Reference proteome</keyword>
<dbReference type="InterPro" id="IPR036640">
    <property type="entry name" value="ABC1_TM_sf"/>
</dbReference>
<reference evidence="13" key="1">
    <citation type="submission" date="2020-02" db="EMBL/GenBank/DDBJ databases">
        <authorList>
            <person name="Palmer J.M."/>
        </authorList>
    </citation>
    <scope>NUCLEOTIDE SEQUENCE</scope>
    <source>
        <strain evidence="13">EPUS1.4</strain>
        <tissue evidence="13">Thallus</tissue>
    </source>
</reference>